<keyword evidence="1" id="KW-0805">Transcription regulation</keyword>
<evidence type="ECO:0000256" key="1">
    <source>
        <dbReference type="ARBA" id="ARBA00023015"/>
    </source>
</evidence>
<dbReference type="PROSITE" id="PS50977">
    <property type="entry name" value="HTH_TETR_2"/>
    <property type="match status" value="1"/>
</dbReference>
<dbReference type="PRINTS" id="PR00455">
    <property type="entry name" value="HTHTETR"/>
</dbReference>
<keyword evidence="2 4" id="KW-0238">DNA-binding</keyword>
<dbReference type="PANTHER" id="PTHR47506">
    <property type="entry name" value="TRANSCRIPTIONAL REGULATORY PROTEIN"/>
    <property type="match status" value="1"/>
</dbReference>
<comment type="caution">
    <text evidence="6">The sequence shown here is derived from an EMBL/GenBank/DDBJ whole genome shotgun (WGS) entry which is preliminary data.</text>
</comment>
<evidence type="ECO:0000256" key="4">
    <source>
        <dbReference type="PROSITE-ProRule" id="PRU00335"/>
    </source>
</evidence>
<sequence length="188" mass="20050">MTQDTDARERLVEAADRLFYARGVQAVGMDAVRAEAGVSLKKIYALFPSKDDLIVAVLRHRREQWNAGIAASAEKAATAREKLLSVFDFLDAWFREPDFHGCAFINVFGELSAGSEGVTQTVREQKEAFQLYVADLVRDAGAPAEVAPQIAILIEGAQTTAAIARSPEAAAQAKAAAITLLDAAGSAA</sequence>
<evidence type="ECO:0000259" key="5">
    <source>
        <dbReference type="PROSITE" id="PS50977"/>
    </source>
</evidence>
<evidence type="ECO:0000313" key="6">
    <source>
        <dbReference type="EMBL" id="MBO3734528.1"/>
    </source>
</evidence>
<keyword evidence="7" id="KW-1185">Reference proteome</keyword>
<organism evidence="6 7">
    <name type="scientific">Glycomyces niveus</name>
    <dbReference type="NCBI Taxonomy" id="2820287"/>
    <lineage>
        <taxon>Bacteria</taxon>
        <taxon>Bacillati</taxon>
        <taxon>Actinomycetota</taxon>
        <taxon>Actinomycetes</taxon>
        <taxon>Glycomycetales</taxon>
        <taxon>Glycomycetaceae</taxon>
        <taxon>Glycomyces</taxon>
    </lineage>
</organism>
<dbReference type="PANTHER" id="PTHR47506:SF1">
    <property type="entry name" value="HTH-TYPE TRANSCRIPTIONAL REGULATOR YJDC"/>
    <property type="match status" value="1"/>
</dbReference>
<proteinExistence type="predicted"/>
<feature type="DNA-binding region" description="H-T-H motif" evidence="4">
    <location>
        <begin position="28"/>
        <end position="47"/>
    </location>
</feature>
<dbReference type="Proteomes" id="UP000681341">
    <property type="component" value="Unassembled WGS sequence"/>
</dbReference>
<keyword evidence="3" id="KW-0804">Transcription</keyword>
<dbReference type="SUPFAM" id="SSF46689">
    <property type="entry name" value="Homeodomain-like"/>
    <property type="match status" value="1"/>
</dbReference>
<evidence type="ECO:0000256" key="3">
    <source>
        <dbReference type="ARBA" id="ARBA00023163"/>
    </source>
</evidence>
<dbReference type="Gene3D" id="1.10.357.10">
    <property type="entry name" value="Tetracycline Repressor, domain 2"/>
    <property type="match status" value="1"/>
</dbReference>
<gene>
    <name evidence="6" type="ORF">J5V16_17000</name>
</gene>
<dbReference type="InterPro" id="IPR036271">
    <property type="entry name" value="Tet_transcr_reg_TetR-rel_C_sf"/>
</dbReference>
<evidence type="ECO:0000313" key="7">
    <source>
        <dbReference type="Proteomes" id="UP000681341"/>
    </source>
</evidence>
<dbReference type="Pfam" id="PF00440">
    <property type="entry name" value="TetR_N"/>
    <property type="match status" value="1"/>
</dbReference>
<dbReference type="EMBL" id="JAGFNP010000010">
    <property type="protein sequence ID" value="MBO3734528.1"/>
    <property type="molecule type" value="Genomic_DNA"/>
</dbReference>
<protein>
    <submittedName>
        <fullName evidence="6">TetR/AcrR family transcriptional regulator</fullName>
    </submittedName>
</protein>
<feature type="domain" description="HTH tetR-type" evidence="5">
    <location>
        <begin position="5"/>
        <end position="65"/>
    </location>
</feature>
<dbReference type="RefSeq" id="WP_208497709.1">
    <property type="nucleotide sequence ID" value="NZ_JAGFNP010000010.1"/>
</dbReference>
<accession>A0ABS3U712</accession>
<reference evidence="6 7" key="1">
    <citation type="submission" date="2021-03" db="EMBL/GenBank/DDBJ databases">
        <title>Glycomyces sp. nov., a novel actinomycete isolated from soil.</title>
        <authorList>
            <person name="Yang X."/>
            <person name="Xu X."/>
        </authorList>
    </citation>
    <scope>NUCLEOTIDE SEQUENCE [LARGE SCALE GENOMIC DNA]</scope>
    <source>
        <strain evidence="6 7">NEAU-S30</strain>
    </source>
</reference>
<dbReference type="InterPro" id="IPR009057">
    <property type="entry name" value="Homeodomain-like_sf"/>
</dbReference>
<dbReference type="InterPro" id="IPR001647">
    <property type="entry name" value="HTH_TetR"/>
</dbReference>
<dbReference type="SUPFAM" id="SSF48498">
    <property type="entry name" value="Tetracyclin repressor-like, C-terminal domain"/>
    <property type="match status" value="1"/>
</dbReference>
<name>A0ABS3U712_9ACTN</name>
<evidence type="ECO:0000256" key="2">
    <source>
        <dbReference type="ARBA" id="ARBA00023125"/>
    </source>
</evidence>